<dbReference type="Pfam" id="PF00754">
    <property type="entry name" value="F5_F8_type_C"/>
    <property type="match status" value="1"/>
</dbReference>
<protein>
    <submittedName>
        <fullName evidence="2">Oidioi.mRNA.OKI2018_I69.XSR.g17027.t1.cds</fullName>
    </submittedName>
</protein>
<reference evidence="2 3" key="1">
    <citation type="submission" date="2021-04" db="EMBL/GenBank/DDBJ databases">
        <authorList>
            <person name="Bliznina A."/>
        </authorList>
    </citation>
    <scope>NUCLEOTIDE SEQUENCE [LARGE SCALE GENOMIC DNA]</scope>
</reference>
<dbReference type="Gene3D" id="2.60.120.260">
    <property type="entry name" value="Galactose-binding domain-like"/>
    <property type="match status" value="1"/>
</dbReference>
<feature type="domain" description="F5/8 type C" evidence="1">
    <location>
        <begin position="5"/>
        <end position="156"/>
    </location>
</feature>
<accession>A0ABN7SSA2</accession>
<dbReference type="InterPro" id="IPR008979">
    <property type="entry name" value="Galactose-bd-like_sf"/>
</dbReference>
<sequence length="161" mass="18357">MADDNKGEDLLIPDDKRRFSTHEVTKSVRIKKITQSSTLPGYDYTKGDESDYWQTFEVGNEWMRLDFEESYRIDSIKVRGTGAPEGQSFVRSFHFEYITEGGKILPYMDGKTFQANTSSDQIIPIDLGDIYCKGLIIYPESTANNIIAMKVWVTFNKGDVA</sequence>
<keyword evidence="3" id="KW-1185">Reference proteome</keyword>
<organism evidence="2 3">
    <name type="scientific">Oikopleura dioica</name>
    <name type="common">Tunicate</name>
    <dbReference type="NCBI Taxonomy" id="34765"/>
    <lineage>
        <taxon>Eukaryota</taxon>
        <taxon>Metazoa</taxon>
        <taxon>Chordata</taxon>
        <taxon>Tunicata</taxon>
        <taxon>Appendicularia</taxon>
        <taxon>Copelata</taxon>
        <taxon>Oikopleuridae</taxon>
        <taxon>Oikopleura</taxon>
    </lineage>
</organism>
<evidence type="ECO:0000313" key="2">
    <source>
        <dbReference type="EMBL" id="CAG5100499.1"/>
    </source>
</evidence>
<proteinExistence type="predicted"/>
<dbReference type="Proteomes" id="UP001158576">
    <property type="component" value="Chromosome XSR"/>
</dbReference>
<dbReference type="PROSITE" id="PS50022">
    <property type="entry name" value="FA58C_3"/>
    <property type="match status" value="1"/>
</dbReference>
<dbReference type="EMBL" id="OU015569">
    <property type="protein sequence ID" value="CAG5100499.1"/>
    <property type="molecule type" value="Genomic_DNA"/>
</dbReference>
<gene>
    <name evidence="2" type="ORF">OKIOD_LOCUS8585</name>
</gene>
<evidence type="ECO:0000313" key="3">
    <source>
        <dbReference type="Proteomes" id="UP001158576"/>
    </source>
</evidence>
<dbReference type="SUPFAM" id="SSF49785">
    <property type="entry name" value="Galactose-binding domain-like"/>
    <property type="match status" value="1"/>
</dbReference>
<dbReference type="InterPro" id="IPR000421">
    <property type="entry name" value="FA58C"/>
</dbReference>
<evidence type="ECO:0000259" key="1">
    <source>
        <dbReference type="PROSITE" id="PS50022"/>
    </source>
</evidence>
<name>A0ABN7SSA2_OIKDI</name>